<dbReference type="CDD" id="cd06071">
    <property type="entry name" value="Beach"/>
    <property type="match status" value="1"/>
</dbReference>
<dbReference type="EMBL" id="CAICTM010000435">
    <property type="protein sequence ID" value="CAB9510437.1"/>
    <property type="molecule type" value="Genomic_DNA"/>
</dbReference>
<dbReference type="PANTHER" id="PTHR13743:SF123">
    <property type="entry name" value="PROTEIN FAN"/>
    <property type="match status" value="1"/>
</dbReference>
<dbReference type="Proteomes" id="UP001153069">
    <property type="component" value="Unassembled WGS sequence"/>
</dbReference>
<dbReference type="PROSITE" id="PS51783">
    <property type="entry name" value="PH_BEACH"/>
    <property type="match status" value="1"/>
</dbReference>
<feature type="domain" description="BEACH" evidence="2">
    <location>
        <begin position="414"/>
        <end position="703"/>
    </location>
</feature>
<dbReference type="Pfam" id="PF02138">
    <property type="entry name" value="Beach"/>
    <property type="match status" value="1"/>
</dbReference>
<evidence type="ECO:0000259" key="3">
    <source>
        <dbReference type="PROSITE" id="PS51783"/>
    </source>
</evidence>
<feature type="compositionally biased region" description="Low complexity" evidence="1">
    <location>
        <begin position="830"/>
        <end position="839"/>
    </location>
</feature>
<dbReference type="InterPro" id="IPR015943">
    <property type="entry name" value="WD40/YVTN_repeat-like_dom_sf"/>
</dbReference>
<dbReference type="SUPFAM" id="SSF50978">
    <property type="entry name" value="WD40 repeat-like"/>
    <property type="match status" value="1"/>
</dbReference>
<dbReference type="Pfam" id="PF25400">
    <property type="entry name" value="PH_FAN"/>
    <property type="match status" value="1"/>
</dbReference>
<name>A0A9N8DWU9_9STRA</name>
<dbReference type="InterPro" id="IPR036322">
    <property type="entry name" value="WD40_repeat_dom_sf"/>
</dbReference>
<proteinExistence type="predicted"/>
<dbReference type="Pfam" id="PF14844">
    <property type="entry name" value="PH_BEACH"/>
    <property type="match status" value="1"/>
</dbReference>
<dbReference type="InterPro" id="IPR057496">
    <property type="entry name" value="FAN-like_PH"/>
</dbReference>
<evidence type="ECO:0000259" key="2">
    <source>
        <dbReference type="PROSITE" id="PS50197"/>
    </source>
</evidence>
<evidence type="ECO:0000313" key="5">
    <source>
        <dbReference type="Proteomes" id="UP001153069"/>
    </source>
</evidence>
<dbReference type="InterPro" id="IPR023362">
    <property type="entry name" value="PH-BEACH_dom"/>
</dbReference>
<feature type="compositionally biased region" description="Low complexity" evidence="1">
    <location>
        <begin position="142"/>
        <end position="156"/>
    </location>
</feature>
<keyword evidence="5" id="KW-1185">Reference proteome</keyword>
<dbReference type="PANTHER" id="PTHR13743">
    <property type="entry name" value="BEIGE/BEACH-RELATED"/>
    <property type="match status" value="1"/>
</dbReference>
<feature type="domain" description="BEACH-type PH" evidence="3">
    <location>
        <begin position="312"/>
        <end position="410"/>
    </location>
</feature>
<dbReference type="InterPro" id="IPR050865">
    <property type="entry name" value="BEACH_Domain"/>
</dbReference>
<accession>A0A9N8DWU9</accession>
<feature type="region of interest" description="Disordered" evidence="1">
    <location>
        <begin position="1"/>
        <end position="38"/>
    </location>
</feature>
<feature type="compositionally biased region" description="Basic residues" evidence="1">
    <location>
        <begin position="132"/>
        <end position="141"/>
    </location>
</feature>
<feature type="region of interest" description="Disordered" evidence="1">
    <location>
        <begin position="92"/>
        <end position="156"/>
    </location>
</feature>
<dbReference type="OrthoDB" id="26681at2759"/>
<dbReference type="PROSITE" id="PS50197">
    <property type="entry name" value="BEACH"/>
    <property type="match status" value="1"/>
</dbReference>
<dbReference type="InterPro" id="IPR011993">
    <property type="entry name" value="PH-like_dom_sf"/>
</dbReference>
<dbReference type="Gene3D" id="2.30.29.30">
    <property type="entry name" value="Pleckstrin-homology domain (PH domain)/Phosphotyrosine-binding domain (PTB)"/>
    <property type="match status" value="1"/>
</dbReference>
<dbReference type="SUPFAM" id="SSF81837">
    <property type="entry name" value="BEACH domain"/>
    <property type="match status" value="1"/>
</dbReference>
<feature type="compositionally biased region" description="Polar residues" evidence="1">
    <location>
        <begin position="842"/>
        <end position="859"/>
    </location>
</feature>
<reference evidence="4" key="1">
    <citation type="submission" date="2020-06" db="EMBL/GenBank/DDBJ databases">
        <authorList>
            <consortium name="Plant Systems Biology data submission"/>
        </authorList>
    </citation>
    <scope>NUCLEOTIDE SEQUENCE</scope>
    <source>
        <strain evidence="4">D6</strain>
    </source>
</reference>
<dbReference type="AlphaFoldDB" id="A0A9N8DWU9"/>
<dbReference type="SMART" id="SM00320">
    <property type="entry name" value="WD40"/>
    <property type="match status" value="3"/>
</dbReference>
<evidence type="ECO:0000256" key="1">
    <source>
        <dbReference type="SAM" id="MobiDB-lite"/>
    </source>
</evidence>
<feature type="region of interest" description="Disordered" evidence="1">
    <location>
        <begin position="796"/>
        <end position="868"/>
    </location>
</feature>
<protein>
    <submittedName>
        <fullName evidence="4">Lipopolysaccharide-responsive and beige-like anchor protein</fullName>
    </submittedName>
</protein>
<feature type="compositionally biased region" description="Gly residues" evidence="1">
    <location>
        <begin position="820"/>
        <end position="829"/>
    </location>
</feature>
<dbReference type="Gene3D" id="1.10.1540.10">
    <property type="entry name" value="BEACH domain"/>
    <property type="match status" value="1"/>
</dbReference>
<feature type="compositionally biased region" description="Low complexity" evidence="1">
    <location>
        <begin position="8"/>
        <end position="19"/>
    </location>
</feature>
<sequence length="1272" mass="139292">MTISWFQSSSVMSSTNSSSHHPAEFSASGHNSSTKSHPKLSIAEAVKTLHPSSKNRHAVEAEQTRFSQLLLEHGEKHLQDWAVIAYSSPAKEQDMKHNSTAAPNHNNSNNKRPTKSLGVIHHHAAQPQQPPPKRRSHKTSKSKTNNNNSNTNNTSTVDAEVYPSTAMNKIEGRLHLCSRSIVFEPTDPSRGIVRCPFRKMDQAPTEYPPVSDAVSLGERFESMCIEFRAQRHVVMKEHAAPAPFTTVPAPVEFRFTFLHSSPQPFCDLCQKLFTLWSQQQNSASQHEVPELDELLQPMLERPFDSSHLVDVRERPLTSTSLQASLLTPLQRKSGCVTVTTERIYFQPAAGALTPTDTKAMHWRVPKVVATACRYNGLRDCALELYFRDATSVLLAFERKRDREQLLRFLPRHAWSFTDREFLYQVVKAWHAKQISNYDYLLALNTAAGRSFHDLSRYPVFPWVIKDFESAKLDWNDIDKTFRDLSKPVGALNPERLQYFKTRLEGMQDMDDSFLYGTHYSTPGYVLYFLVRSMPEQMLCLQNGKFDAPDRMFYSMNHCFNCVQSNHADVKELLPEFYNPDDYDFLINARGLQLGATQTGERVDDVMLPPWAKSARDFLRKSRKALESEHCTKMLPKWIDLIFGSKSRGDAAKEADNLFHSCCYLGDLDLAAMKTEHDRFQAELQATEFGLVPDQLFVTEHPSQVDPSNPAASTLDEAALESVINPAFGTSRSLAGSRDYDSASGTKAEAWELLDPPSDPSIPNQTSSGALVRPEHNDLHSRPNAMTTATTTFLQQQNAGSNNPFGGSSSRPHNLPLSGSGDTGDGGPAGRGAFSSFGAADNGSKSIQATPSYDSATSVSPRHHHPAESIQTPTEWDMKLLERRQIHGDAVSGCELVLAGEEQTQLLATTSLDGGLMAHTVSLAPQATEDPTRRGFTGTLSRFSYMSMSRGQAATSPQSKLTEFRRHSARDPLACLVLTSDGAGGQVAFAGGHDDVVLAYGINSSCAVASVYSHRDAVTGLDLIPRMSTSNSALWLEKATHVMVSGSWDATVKVWSVTVAKGETVSVNREPLAELYDADSSIVCVSAVSVQHLEPNGGAVVAAGCADGSFCVWNLHGDGVTTVIHNEPAKRGSGPCSVLKWSTEGGKINLFTGFSTGKVASLTLEGGVLRKESALSFGVAVNALVYSEGILLVGCADGGLRLIPVSNGTKFDGKPSLWPAVNNRNSPGISSINVTYAQVEGRMMCICCTGAEDGSVALFELKRVVRTSGFLSS</sequence>
<dbReference type="SMART" id="SM01026">
    <property type="entry name" value="Beach"/>
    <property type="match status" value="1"/>
</dbReference>
<evidence type="ECO:0000313" key="4">
    <source>
        <dbReference type="EMBL" id="CAB9510437.1"/>
    </source>
</evidence>
<dbReference type="InterPro" id="IPR000409">
    <property type="entry name" value="BEACH_dom"/>
</dbReference>
<comment type="caution">
    <text evidence="4">The sequence shown here is derived from an EMBL/GenBank/DDBJ whole genome shotgun (WGS) entry which is preliminary data.</text>
</comment>
<dbReference type="SUPFAM" id="SSF50729">
    <property type="entry name" value="PH domain-like"/>
    <property type="match status" value="1"/>
</dbReference>
<dbReference type="Gene3D" id="2.130.10.10">
    <property type="entry name" value="YVTN repeat-like/Quinoprotein amine dehydrogenase"/>
    <property type="match status" value="1"/>
</dbReference>
<dbReference type="InterPro" id="IPR036372">
    <property type="entry name" value="BEACH_dom_sf"/>
</dbReference>
<feature type="compositionally biased region" description="Polar residues" evidence="1">
    <location>
        <begin position="98"/>
        <end position="111"/>
    </location>
</feature>
<gene>
    <name evidence="4" type="ORF">SEMRO_436_G142590.1</name>
</gene>
<feature type="region of interest" description="Disordered" evidence="1">
    <location>
        <begin position="751"/>
        <end position="782"/>
    </location>
</feature>
<feature type="compositionally biased region" description="Polar residues" evidence="1">
    <location>
        <begin position="796"/>
        <end position="811"/>
    </location>
</feature>
<dbReference type="InterPro" id="IPR001680">
    <property type="entry name" value="WD40_rpt"/>
</dbReference>
<organism evidence="4 5">
    <name type="scientific">Seminavis robusta</name>
    <dbReference type="NCBI Taxonomy" id="568900"/>
    <lineage>
        <taxon>Eukaryota</taxon>
        <taxon>Sar</taxon>
        <taxon>Stramenopiles</taxon>
        <taxon>Ochrophyta</taxon>
        <taxon>Bacillariophyta</taxon>
        <taxon>Bacillariophyceae</taxon>
        <taxon>Bacillariophycidae</taxon>
        <taxon>Naviculales</taxon>
        <taxon>Naviculaceae</taxon>
        <taxon>Seminavis</taxon>
    </lineage>
</organism>